<dbReference type="GO" id="GO:0004497">
    <property type="term" value="F:monooxygenase activity"/>
    <property type="evidence" value="ECO:0007669"/>
    <property type="project" value="UniProtKB-ARBA"/>
</dbReference>
<dbReference type="PANTHER" id="PTHR21496:SF23">
    <property type="entry name" value="3-PHENYLPROPIONATE_CINNAMIC ACID DIOXYGENASE FERREDOXIN SUBUNIT"/>
    <property type="match status" value="1"/>
</dbReference>
<sequence>MVSFRVGPVDLIPEGESLLVEAKDSGASEDIAIFHAEDGNFYALQDECTHEVASLSDGWIEDCTVECPLHSSSFDLKTGKVLCMPATVDARTYKVNVVDGFLELEV</sequence>
<organism evidence="6 7">
    <name type="scientific">Glutamicibacter arilaitensis</name>
    <dbReference type="NCBI Taxonomy" id="256701"/>
    <lineage>
        <taxon>Bacteria</taxon>
        <taxon>Bacillati</taxon>
        <taxon>Actinomycetota</taxon>
        <taxon>Actinomycetes</taxon>
        <taxon>Micrococcales</taxon>
        <taxon>Micrococcaceae</taxon>
        <taxon>Glutamicibacter</taxon>
    </lineage>
</organism>
<gene>
    <name evidence="6" type="ORF">CIK84_16845</name>
</gene>
<dbReference type="AlphaFoldDB" id="A0A2N7RYP7"/>
<dbReference type="NCBIfam" id="NF007422">
    <property type="entry name" value="PRK09965.1"/>
    <property type="match status" value="1"/>
</dbReference>
<evidence type="ECO:0000256" key="1">
    <source>
        <dbReference type="ARBA" id="ARBA00022714"/>
    </source>
</evidence>
<evidence type="ECO:0000313" key="6">
    <source>
        <dbReference type="EMBL" id="PMQ19015.1"/>
    </source>
</evidence>
<evidence type="ECO:0000256" key="3">
    <source>
        <dbReference type="ARBA" id="ARBA00023004"/>
    </source>
</evidence>
<dbReference type="GO" id="GO:0051213">
    <property type="term" value="F:dioxygenase activity"/>
    <property type="evidence" value="ECO:0007669"/>
    <property type="project" value="UniProtKB-KW"/>
</dbReference>
<keyword evidence="3" id="KW-0408">Iron</keyword>
<dbReference type="Gene3D" id="2.102.10.10">
    <property type="entry name" value="Rieske [2Fe-2S] iron-sulphur domain"/>
    <property type="match status" value="1"/>
</dbReference>
<keyword evidence="2" id="KW-0479">Metal-binding</keyword>
<proteinExistence type="predicted"/>
<accession>A0A2N7RYP7</accession>
<evidence type="ECO:0000313" key="7">
    <source>
        <dbReference type="Proteomes" id="UP000235739"/>
    </source>
</evidence>
<dbReference type="PROSITE" id="PS51296">
    <property type="entry name" value="RIESKE"/>
    <property type="match status" value="1"/>
</dbReference>
<reference evidence="6 7" key="1">
    <citation type="journal article" date="2017" name="Elife">
        <title>Extensive horizontal gene transfer in cheese-associated bacteria.</title>
        <authorList>
            <person name="Bonham K.S."/>
            <person name="Wolfe B.E."/>
            <person name="Dutton R.J."/>
        </authorList>
    </citation>
    <scope>NUCLEOTIDE SEQUENCE [LARGE SCALE GENOMIC DNA]</scope>
    <source>
        <strain evidence="6 7">JB182</strain>
    </source>
</reference>
<dbReference type="InterPro" id="IPR036922">
    <property type="entry name" value="Rieske_2Fe-2S_sf"/>
</dbReference>
<dbReference type="Proteomes" id="UP000235739">
    <property type="component" value="Unassembled WGS sequence"/>
</dbReference>
<name>A0A2N7RYP7_9MICC</name>
<protein>
    <submittedName>
        <fullName evidence="6">Bifunctional 3-phenylpropionate/cinnamic acid dioxygenase ferredoxin subunit</fullName>
    </submittedName>
</protein>
<feature type="domain" description="Rieske" evidence="5">
    <location>
        <begin position="11"/>
        <end position="104"/>
    </location>
</feature>
<evidence type="ECO:0000256" key="4">
    <source>
        <dbReference type="ARBA" id="ARBA00023014"/>
    </source>
</evidence>
<dbReference type="GO" id="GO:0016705">
    <property type="term" value="F:oxidoreductase activity, acting on paired donors, with incorporation or reduction of molecular oxygen"/>
    <property type="evidence" value="ECO:0007669"/>
    <property type="project" value="UniProtKB-ARBA"/>
</dbReference>
<keyword evidence="4" id="KW-0411">Iron-sulfur</keyword>
<dbReference type="CDD" id="cd03528">
    <property type="entry name" value="Rieske_RO_ferredoxin"/>
    <property type="match status" value="1"/>
</dbReference>
<dbReference type="SUPFAM" id="SSF50022">
    <property type="entry name" value="ISP domain"/>
    <property type="match status" value="1"/>
</dbReference>
<keyword evidence="6" id="KW-0223">Dioxygenase</keyword>
<keyword evidence="1" id="KW-0001">2Fe-2S</keyword>
<keyword evidence="6" id="KW-0560">Oxidoreductase</keyword>
<dbReference type="GO" id="GO:0046872">
    <property type="term" value="F:metal ion binding"/>
    <property type="evidence" value="ECO:0007669"/>
    <property type="project" value="UniProtKB-KW"/>
</dbReference>
<evidence type="ECO:0000256" key="2">
    <source>
        <dbReference type="ARBA" id="ARBA00022723"/>
    </source>
</evidence>
<comment type="caution">
    <text evidence="6">The sequence shown here is derived from an EMBL/GenBank/DDBJ whole genome shotgun (WGS) entry which is preliminary data.</text>
</comment>
<dbReference type="InterPro" id="IPR017941">
    <property type="entry name" value="Rieske_2Fe-2S"/>
</dbReference>
<dbReference type="PANTHER" id="PTHR21496">
    <property type="entry name" value="FERREDOXIN-RELATED"/>
    <property type="match status" value="1"/>
</dbReference>
<evidence type="ECO:0000259" key="5">
    <source>
        <dbReference type="PROSITE" id="PS51296"/>
    </source>
</evidence>
<dbReference type="GO" id="GO:0051537">
    <property type="term" value="F:2 iron, 2 sulfur cluster binding"/>
    <property type="evidence" value="ECO:0007669"/>
    <property type="project" value="UniProtKB-KW"/>
</dbReference>
<dbReference type="EMBL" id="PNQX01000003">
    <property type="protein sequence ID" value="PMQ19015.1"/>
    <property type="molecule type" value="Genomic_DNA"/>
</dbReference>
<dbReference type="Pfam" id="PF00355">
    <property type="entry name" value="Rieske"/>
    <property type="match status" value="1"/>
</dbReference>